<feature type="region of interest" description="Disordered" evidence="7">
    <location>
        <begin position="45"/>
        <end position="77"/>
    </location>
</feature>
<keyword evidence="3" id="KW-0238">DNA-binding</keyword>
<comment type="function">
    <text evidence="5">Component of the kinetochore, a multiprotein complex that assembles on centromeric DNA and attaches chromosomes to spindle microtubules, mediating chromosome segregation and sister chromatid segregation during meiosis and mitosis. Component of the inner kinetochore constitutive centromere-associated network (CCAN), which serves as a structural platform for outer kinetochore assembly.</text>
</comment>
<feature type="domain" description="Mif2/CENP-C cupin" evidence="8">
    <location>
        <begin position="130"/>
        <end position="216"/>
    </location>
</feature>
<dbReference type="GO" id="GO:0051382">
    <property type="term" value="P:kinetochore assembly"/>
    <property type="evidence" value="ECO:0007669"/>
    <property type="project" value="InterPro"/>
</dbReference>
<dbReference type="SUPFAM" id="SSF51182">
    <property type="entry name" value="RmlC-like cupins"/>
    <property type="match status" value="1"/>
</dbReference>
<dbReference type="FunFam" id="2.60.120.10:FF:000033">
    <property type="entry name" value="Centromere protein C 1"/>
    <property type="match status" value="1"/>
</dbReference>
<dbReference type="GeneID" id="77724714"/>
<evidence type="ECO:0000256" key="4">
    <source>
        <dbReference type="ARBA" id="ARBA00023242"/>
    </source>
</evidence>
<keyword evidence="10" id="KW-1185">Reference proteome</keyword>
<dbReference type="Pfam" id="PF11699">
    <property type="entry name" value="CENP-C_C"/>
    <property type="match status" value="1"/>
</dbReference>
<dbReference type="InterPro" id="IPR014710">
    <property type="entry name" value="RmlC-like_jellyroll"/>
</dbReference>
<comment type="similarity">
    <text evidence="2">Belongs to the CENP-C/MIF2 family.</text>
</comment>
<evidence type="ECO:0000313" key="9">
    <source>
        <dbReference type="EMBL" id="KAI9632878.1"/>
    </source>
</evidence>
<feature type="compositionally biased region" description="Gly residues" evidence="7">
    <location>
        <begin position="65"/>
        <end position="77"/>
    </location>
</feature>
<evidence type="ECO:0000256" key="1">
    <source>
        <dbReference type="ARBA" id="ARBA00004123"/>
    </source>
</evidence>
<dbReference type="GO" id="GO:0005634">
    <property type="term" value="C:nucleus"/>
    <property type="evidence" value="ECO:0007669"/>
    <property type="project" value="UniProtKB-SubCell"/>
</dbReference>
<evidence type="ECO:0000259" key="8">
    <source>
        <dbReference type="Pfam" id="PF11699"/>
    </source>
</evidence>
<dbReference type="InterPro" id="IPR011051">
    <property type="entry name" value="RmlC_Cupin_sf"/>
</dbReference>
<dbReference type="EMBL" id="JAKWFO010000014">
    <property type="protein sequence ID" value="KAI9632878.1"/>
    <property type="molecule type" value="Genomic_DNA"/>
</dbReference>
<feature type="non-terminal residue" evidence="9">
    <location>
        <position position="220"/>
    </location>
</feature>
<evidence type="ECO:0000256" key="7">
    <source>
        <dbReference type="SAM" id="MobiDB-lite"/>
    </source>
</evidence>
<proteinExistence type="inferred from homology"/>
<dbReference type="GO" id="GO:0019237">
    <property type="term" value="F:centromeric DNA binding"/>
    <property type="evidence" value="ECO:0007669"/>
    <property type="project" value="InterPro"/>
</dbReference>
<dbReference type="Gene3D" id="2.60.120.10">
    <property type="entry name" value="Jelly Rolls"/>
    <property type="match status" value="1"/>
</dbReference>
<reference evidence="9" key="1">
    <citation type="journal article" date="2022" name="G3 (Bethesda)">
        <title>High quality genome of the basidiomycete yeast Dioszegia hungarica PDD-24b-2 isolated from cloud water.</title>
        <authorList>
            <person name="Jarrige D."/>
            <person name="Haridas S."/>
            <person name="Bleykasten-Grosshans C."/>
            <person name="Joly M."/>
            <person name="Nadalig T."/>
            <person name="Sancelme M."/>
            <person name="Vuilleumier S."/>
            <person name="Grigoriev I.V."/>
            <person name="Amato P."/>
            <person name="Bringel F."/>
        </authorList>
    </citation>
    <scope>NUCLEOTIDE SEQUENCE</scope>
    <source>
        <strain evidence="9">PDD-24b-2</strain>
    </source>
</reference>
<comment type="caution">
    <text evidence="9">The sequence shown here is derived from an EMBL/GenBank/DDBJ whole genome shotgun (WGS) entry which is preliminary data.</text>
</comment>
<name>A0AA38LRU0_9TREE</name>
<accession>A0AA38LRU0</accession>
<dbReference type="GO" id="GO:0000776">
    <property type="term" value="C:kinetochore"/>
    <property type="evidence" value="ECO:0007669"/>
    <property type="project" value="InterPro"/>
</dbReference>
<dbReference type="InterPro" id="IPR025974">
    <property type="entry name" value="Mif2/CENP-C_cupin"/>
</dbReference>
<protein>
    <recommendedName>
        <fullName evidence="6">CENP-C homolog</fullName>
    </recommendedName>
</protein>
<dbReference type="PANTHER" id="PTHR16684">
    <property type="entry name" value="CENTROMERE PROTEIN C"/>
    <property type="match status" value="1"/>
</dbReference>
<evidence type="ECO:0000256" key="2">
    <source>
        <dbReference type="ARBA" id="ARBA00010291"/>
    </source>
</evidence>
<sequence>RRSGRQHIAPLAHWRGEKVEYRRGVYGTEISGVVHVPVEQSLPLAGAAKRRRARSRSMSVRPKGGRGGGGGGGVGENGNGVWVHPEAGWDDMTQPLGKVIDFETGLETERRVMYPARLLNPKVVDGEGHFRYQKVFGDDVYMASGILELPAGTGMKPEKSSKDNSYSFYVVQGAVRITLHRTSYILAPGGMTLVPRGNKYSIQNISENDAVLFFAQARKI</sequence>
<feature type="non-terminal residue" evidence="9">
    <location>
        <position position="1"/>
    </location>
</feature>
<dbReference type="RefSeq" id="XP_052942655.1">
    <property type="nucleotide sequence ID" value="XM_053085513.1"/>
</dbReference>
<gene>
    <name evidence="9" type="ORF">MKK02DRAFT_11561</name>
</gene>
<dbReference type="GO" id="GO:0051455">
    <property type="term" value="P:spindle attachment to meiosis I kinetochore"/>
    <property type="evidence" value="ECO:0007669"/>
    <property type="project" value="TreeGrafter"/>
</dbReference>
<dbReference type="PANTHER" id="PTHR16684:SF11">
    <property type="entry name" value="CENTROMERE PROTEIN C"/>
    <property type="match status" value="1"/>
</dbReference>
<keyword evidence="4" id="KW-0539">Nucleus</keyword>
<evidence type="ECO:0000256" key="3">
    <source>
        <dbReference type="ARBA" id="ARBA00023125"/>
    </source>
</evidence>
<dbReference type="AlphaFoldDB" id="A0AA38LRU0"/>
<evidence type="ECO:0000313" key="10">
    <source>
        <dbReference type="Proteomes" id="UP001164286"/>
    </source>
</evidence>
<evidence type="ECO:0000256" key="5">
    <source>
        <dbReference type="ARBA" id="ARBA00057947"/>
    </source>
</evidence>
<comment type="subcellular location">
    <subcellularLocation>
        <location evidence="1">Nucleus</location>
    </subcellularLocation>
</comment>
<dbReference type="InterPro" id="IPR028386">
    <property type="entry name" value="CENP-C/Mif2/cnp3"/>
</dbReference>
<dbReference type="CDD" id="cd06993">
    <property type="entry name" value="cupin_CENP-C_C"/>
    <property type="match status" value="1"/>
</dbReference>
<evidence type="ECO:0000256" key="6">
    <source>
        <dbReference type="ARBA" id="ARBA00075033"/>
    </source>
</evidence>
<dbReference type="GO" id="GO:0051315">
    <property type="term" value="P:attachment of mitotic spindle microtubules to kinetochore"/>
    <property type="evidence" value="ECO:0007669"/>
    <property type="project" value="TreeGrafter"/>
</dbReference>
<dbReference type="Proteomes" id="UP001164286">
    <property type="component" value="Unassembled WGS sequence"/>
</dbReference>
<organism evidence="9 10">
    <name type="scientific">Dioszegia hungarica</name>
    <dbReference type="NCBI Taxonomy" id="4972"/>
    <lineage>
        <taxon>Eukaryota</taxon>
        <taxon>Fungi</taxon>
        <taxon>Dikarya</taxon>
        <taxon>Basidiomycota</taxon>
        <taxon>Agaricomycotina</taxon>
        <taxon>Tremellomycetes</taxon>
        <taxon>Tremellales</taxon>
        <taxon>Bulleribasidiaceae</taxon>
        <taxon>Dioszegia</taxon>
    </lineage>
</organism>